<gene>
    <name evidence="1" type="primary">PAL9_118</name>
</gene>
<name>A0AAU8KZ16_9CAUD</name>
<protein>
    <submittedName>
        <fullName evidence="1">Uncharacterized protein</fullName>
    </submittedName>
</protein>
<proteinExistence type="predicted"/>
<reference evidence="1" key="1">
    <citation type="submission" date="2024-06" db="EMBL/GenBank/DDBJ databases">
        <authorList>
            <person name="Ma Y."/>
            <person name="Tan X."/>
            <person name="Yang Y."/>
        </authorList>
    </citation>
    <scope>NUCLEOTIDE SEQUENCE</scope>
</reference>
<sequence>MPLEMTLIPVMRYETAWTLRDGAVVQFGPALEPMILLTEVSVGPPGPPGKDGNIDNLEAAISTDPGNNLALGSDSKLYTPDDIASDPLAYYILAKG</sequence>
<evidence type="ECO:0000313" key="1">
    <source>
        <dbReference type="EMBL" id="XCN28509.1"/>
    </source>
</evidence>
<dbReference type="EMBL" id="PP869205">
    <property type="protein sequence ID" value="XCN28509.1"/>
    <property type="molecule type" value="Genomic_DNA"/>
</dbReference>
<organism evidence="1">
    <name type="scientific">Pseudomonas phage PA_L9</name>
    <dbReference type="NCBI Taxonomy" id="3232177"/>
    <lineage>
        <taxon>Viruses</taxon>
        <taxon>Duplodnaviria</taxon>
        <taxon>Heunggongvirae</taxon>
        <taxon>Uroviricota</taxon>
        <taxon>Caudoviricetes</taxon>
        <taxon>Samunavirus</taxon>
    </lineage>
</organism>
<accession>A0AAU8KZ16</accession>